<dbReference type="Gene3D" id="2.10.70.10">
    <property type="entry name" value="Complement Module, domain 1"/>
    <property type="match status" value="1"/>
</dbReference>
<dbReference type="Pfam" id="PF10636">
    <property type="entry name" value="hemP"/>
    <property type="match status" value="1"/>
</dbReference>
<dbReference type="InterPro" id="IPR019600">
    <property type="entry name" value="Hemin_uptake_protein_HemP"/>
</dbReference>
<keyword evidence="2" id="KW-1185">Reference proteome</keyword>
<dbReference type="EMBL" id="CP143423">
    <property type="protein sequence ID" value="WVX48925.1"/>
    <property type="molecule type" value="Genomic_DNA"/>
</dbReference>
<dbReference type="RefSeq" id="WP_187430788.1">
    <property type="nucleotide sequence ID" value="NZ_CP143423.1"/>
</dbReference>
<gene>
    <name evidence="1" type="ORF">ROLI_020090</name>
</gene>
<dbReference type="Proteomes" id="UP001318682">
    <property type="component" value="Chromosome"/>
</dbReference>
<reference evidence="1 2" key="1">
    <citation type="submission" date="2015-07" db="EMBL/GenBank/DDBJ databases">
        <authorList>
            <person name="Voget S."/>
            <person name="Dogs M."/>
            <person name="Brinkhoff T.H."/>
            <person name="Daniel R."/>
        </authorList>
    </citation>
    <scope>NUCLEOTIDE SEQUENCE [LARGE SCALE GENOMIC DNA]</scope>
    <source>
        <strain evidence="1 2">B14</strain>
    </source>
</reference>
<organism evidence="1 2">
    <name type="scientific">Roseobacter fucihabitans</name>
    <dbReference type="NCBI Taxonomy" id="1537242"/>
    <lineage>
        <taxon>Bacteria</taxon>
        <taxon>Pseudomonadati</taxon>
        <taxon>Pseudomonadota</taxon>
        <taxon>Alphaproteobacteria</taxon>
        <taxon>Rhodobacterales</taxon>
        <taxon>Roseobacteraceae</taxon>
        <taxon>Roseobacter</taxon>
    </lineage>
</organism>
<sequence length="58" mass="6487">MPTLQSPPRTTTVQPKSEELPAYDVRHIVQGGDQARLILDGQTYLLRITRAGKLILTK</sequence>
<proteinExistence type="predicted"/>
<accession>A0ABZ2BUN8</accession>
<evidence type="ECO:0008006" key="3">
    <source>
        <dbReference type="Google" id="ProtNLM"/>
    </source>
</evidence>
<evidence type="ECO:0000313" key="1">
    <source>
        <dbReference type="EMBL" id="WVX48925.1"/>
    </source>
</evidence>
<evidence type="ECO:0000313" key="2">
    <source>
        <dbReference type="Proteomes" id="UP001318682"/>
    </source>
</evidence>
<name>A0ABZ2BUN8_9RHOB</name>
<protein>
    <recommendedName>
        <fullName evidence="3">Hemin uptake protein HemP</fullName>
    </recommendedName>
</protein>
<reference evidence="2" key="2">
    <citation type="submission" date="2024-01" db="EMBL/GenBank/DDBJ databases">
        <title>Roseobacter fucihabitans sp. nov., isolated from the brown alga Fucus spiralis.</title>
        <authorList>
            <person name="Hahnke S."/>
            <person name="Berger M."/>
            <person name="Schlingloff A."/>
            <person name="Athale I."/>
            <person name="Neumann-Schaal M."/>
            <person name="Adenaya A."/>
            <person name="Poehlein A."/>
            <person name="Daniel R."/>
            <person name="Pertersen J."/>
            <person name="Brinkhoff T."/>
        </authorList>
    </citation>
    <scope>NUCLEOTIDE SEQUENCE [LARGE SCALE GENOMIC DNA]</scope>
    <source>
        <strain evidence="2">B14</strain>
    </source>
</reference>